<keyword evidence="5" id="KW-0418">Kinase</keyword>
<dbReference type="Pfam" id="PF00069">
    <property type="entry name" value="Pkinase"/>
    <property type="match status" value="1"/>
</dbReference>
<comment type="similarity">
    <text evidence="1">Belongs to the protein kinase superfamily. NEK Ser/Thr protein kinase family. NIMA subfamily.</text>
</comment>
<keyword evidence="4 7" id="KW-0547">Nucleotide-binding</keyword>
<dbReference type="EC" id="2.7.11.1" evidence="2"/>
<dbReference type="RefSeq" id="WP_128705703.1">
    <property type="nucleotide sequence ID" value="NZ_RLII01000002.1"/>
</dbReference>
<feature type="binding site" evidence="7">
    <location>
        <position position="50"/>
    </location>
    <ligand>
        <name>ATP</name>
        <dbReference type="ChEBI" id="CHEBI:30616"/>
    </ligand>
</feature>
<dbReference type="InterPro" id="IPR011009">
    <property type="entry name" value="Kinase-like_dom_sf"/>
</dbReference>
<dbReference type="Gene3D" id="2.120.10.30">
    <property type="entry name" value="TolB, C-terminal domain"/>
    <property type="match status" value="2"/>
</dbReference>
<keyword evidence="10" id="KW-1185">Reference proteome</keyword>
<dbReference type="PROSITE" id="PS50011">
    <property type="entry name" value="PROTEIN_KINASE_DOM"/>
    <property type="match status" value="1"/>
</dbReference>
<organism evidence="9 10">
    <name type="scientific">Acetivibrio mesophilus</name>
    <dbReference type="NCBI Taxonomy" id="2487273"/>
    <lineage>
        <taxon>Bacteria</taxon>
        <taxon>Bacillati</taxon>
        <taxon>Bacillota</taxon>
        <taxon>Clostridia</taxon>
        <taxon>Eubacteriales</taxon>
        <taxon>Oscillospiraceae</taxon>
        <taxon>Acetivibrio</taxon>
    </lineage>
</organism>
<dbReference type="InterPro" id="IPR032485">
    <property type="entry name" value="LRP1-like_beta_prop"/>
</dbReference>
<dbReference type="Proteomes" id="UP000289166">
    <property type="component" value="Unassembled WGS sequence"/>
</dbReference>
<reference evidence="10" key="1">
    <citation type="submission" date="2018-11" db="EMBL/GenBank/DDBJ databases">
        <title>Genome sequencing of a novel mesophilic and cellulolytic organism within the genus Hungateiclostridium.</title>
        <authorList>
            <person name="Rettenmaier R."/>
            <person name="Liebl W."/>
            <person name="Zverlov V."/>
        </authorList>
    </citation>
    <scope>NUCLEOTIDE SEQUENCE [LARGE SCALE GENOMIC DNA]</scope>
    <source>
        <strain evidence="10">N2K1</strain>
    </source>
</reference>
<evidence type="ECO:0000256" key="5">
    <source>
        <dbReference type="ARBA" id="ARBA00022777"/>
    </source>
</evidence>
<dbReference type="AlphaFoldDB" id="A0A4Q0I820"/>
<gene>
    <name evidence="9" type="ORF">EFD62_02585</name>
</gene>
<dbReference type="PROSITE" id="PS00108">
    <property type="entry name" value="PROTEIN_KINASE_ST"/>
    <property type="match status" value="1"/>
</dbReference>
<comment type="caution">
    <text evidence="9">The sequence shown here is derived from an EMBL/GenBank/DDBJ whole genome shotgun (WGS) entry which is preliminary data.</text>
</comment>
<evidence type="ECO:0000256" key="7">
    <source>
        <dbReference type="PROSITE-ProRule" id="PRU10141"/>
    </source>
</evidence>
<evidence type="ECO:0000256" key="6">
    <source>
        <dbReference type="ARBA" id="ARBA00022840"/>
    </source>
</evidence>
<evidence type="ECO:0000256" key="3">
    <source>
        <dbReference type="ARBA" id="ARBA00022679"/>
    </source>
</evidence>
<feature type="domain" description="Protein kinase" evidence="8">
    <location>
        <begin position="19"/>
        <end position="305"/>
    </location>
</feature>
<dbReference type="Pfam" id="PF16472">
    <property type="entry name" value="DUF5050"/>
    <property type="match status" value="1"/>
</dbReference>
<dbReference type="Gene3D" id="3.30.200.20">
    <property type="entry name" value="Phosphorylase Kinase, domain 1"/>
    <property type="match status" value="1"/>
</dbReference>
<protein>
    <recommendedName>
        <fullName evidence="2">non-specific serine/threonine protein kinase</fullName>
        <ecNumber evidence="2">2.7.11.1</ecNumber>
    </recommendedName>
</protein>
<name>A0A4Q0I820_9FIRM</name>
<dbReference type="PANTHER" id="PTHR43671">
    <property type="entry name" value="SERINE/THREONINE-PROTEIN KINASE NEK"/>
    <property type="match status" value="1"/>
</dbReference>
<dbReference type="SUPFAM" id="SSF69304">
    <property type="entry name" value="Tricorn protease N-terminal domain"/>
    <property type="match status" value="1"/>
</dbReference>
<dbReference type="InterPro" id="IPR000719">
    <property type="entry name" value="Prot_kinase_dom"/>
</dbReference>
<dbReference type="PANTHER" id="PTHR43671:SF13">
    <property type="entry name" value="SERINE_THREONINE-PROTEIN KINASE NEK2"/>
    <property type="match status" value="1"/>
</dbReference>
<sequence>MHVSSNDYIKKYEPLWGAWCVESFIGEGSYGKVYKIFKEEWGFKYQSALKLISIPTQEQHREAVATIGNDNYSLEQYFESAVKNIVNEIHMMYTLRGNTNIVSYEDHLVQKSSERFGWDILIRMEYLTTLNKYISQNGLTRAGVVNIALDICSALEICEQKNIIHRDIKDENIFVTSDGKFKLGDFGIAKELTRASLASSIRGTPLYMAPEVYRGKPYDLRSDLYSLGIVIYKLLNHGRFPFMPPYPQELKYKDSEAALDKRLSGEAVTPPLQAGEKLSQFILKMCAYDPDERYSSAVEAKKVLFSILSEMSNEERSYLVITPSAIDNAAKDTEPKADFPSQQVDITPQVNSENKDDKNMDDDCMDTVLLNISSPPDDVPKKPLDRTVSIFGSLLKREMVYNHIGNQSGNILNGGLVCTQGSWLYFSNAGSDYNIYKVKFDGSDLQRVNVDESWFLNVCGNWLYYTDPNNNDNIFRIDLEGNGKTQLNDDRSWDITVSGDWIYYINESDGYKLYKIKTDGTDKTKLNNDFTHGLSIKDDWLYYSNKSDGGKIYKINTMGKGRTRIVNDEASYINISGEYIFYCNKSDGFKLYRVSIDGRSKNKLNDDISYNINVLNGWVYYCNKSDGGSIYRIRIEGSDKSKLNNENSEFINLANEHIYYCSKSNGSKLYSMSLGGSNRTKISIDRQENNDEDNDEGWFYL</sequence>
<keyword evidence="3" id="KW-0808">Transferase</keyword>
<evidence type="ECO:0000256" key="2">
    <source>
        <dbReference type="ARBA" id="ARBA00012513"/>
    </source>
</evidence>
<evidence type="ECO:0000313" key="10">
    <source>
        <dbReference type="Proteomes" id="UP000289166"/>
    </source>
</evidence>
<evidence type="ECO:0000259" key="8">
    <source>
        <dbReference type="PROSITE" id="PS50011"/>
    </source>
</evidence>
<evidence type="ECO:0000256" key="1">
    <source>
        <dbReference type="ARBA" id="ARBA00010886"/>
    </source>
</evidence>
<dbReference type="InterPro" id="IPR017441">
    <property type="entry name" value="Protein_kinase_ATP_BS"/>
</dbReference>
<dbReference type="InterPro" id="IPR011042">
    <property type="entry name" value="6-blade_b-propeller_TolB-like"/>
</dbReference>
<evidence type="ECO:0000256" key="4">
    <source>
        <dbReference type="ARBA" id="ARBA00022741"/>
    </source>
</evidence>
<accession>A0A4Q0I820</accession>
<evidence type="ECO:0000313" key="9">
    <source>
        <dbReference type="EMBL" id="RXE60137.1"/>
    </source>
</evidence>
<keyword evidence="6 7" id="KW-0067">ATP-binding</keyword>
<proteinExistence type="inferred from homology"/>
<dbReference type="EMBL" id="RLII01000002">
    <property type="protein sequence ID" value="RXE60137.1"/>
    <property type="molecule type" value="Genomic_DNA"/>
</dbReference>
<dbReference type="InterPro" id="IPR008271">
    <property type="entry name" value="Ser/Thr_kinase_AS"/>
</dbReference>
<dbReference type="SUPFAM" id="SSF56112">
    <property type="entry name" value="Protein kinase-like (PK-like)"/>
    <property type="match status" value="1"/>
</dbReference>
<dbReference type="OrthoDB" id="1766482at2"/>
<dbReference type="CDD" id="cd14014">
    <property type="entry name" value="STKc_PknB_like"/>
    <property type="match status" value="1"/>
</dbReference>
<dbReference type="PROSITE" id="PS00107">
    <property type="entry name" value="PROTEIN_KINASE_ATP"/>
    <property type="match status" value="1"/>
</dbReference>
<dbReference type="InterPro" id="IPR050660">
    <property type="entry name" value="NEK_Ser/Thr_kinase"/>
</dbReference>
<dbReference type="Gene3D" id="1.10.510.10">
    <property type="entry name" value="Transferase(Phosphotransferase) domain 1"/>
    <property type="match status" value="1"/>
</dbReference>
<dbReference type="GO" id="GO:0004674">
    <property type="term" value="F:protein serine/threonine kinase activity"/>
    <property type="evidence" value="ECO:0007669"/>
    <property type="project" value="UniProtKB-EC"/>
</dbReference>
<dbReference type="GO" id="GO:0005524">
    <property type="term" value="F:ATP binding"/>
    <property type="evidence" value="ECO:0007669"/>
    <property type="project" value="UniProtKB-UniRule"/>
</dbReference>
<dbReference type="SMART" id="SM00220">
    <property type="entry name" value="S_TKc"/>
    <property type="match status" value="1"/>
</dbReference>